<evidence type="ECO:0000313" key="3">
    <source>
        <dbReference type="Proteomes" id="UP000623467"/>
    </source>
</evidence>
<organism evidence="2 3">
    <name type="scientific">Mycena sanguinolenta</name>
    <dbReference type="NCBI Taxonomy" id="230812"/>
    <lineage>
        <taxon>Eukaryota</taxon>
        <taxon>Fungi</taxon>
        <taxon>Dikarya</taxon>
        <taxon>Basidiomycota</taxon>
        <taxon>Agaricomycotina</taxon>
        <taxon>Agaricomycetes</taxon>
        <taxon>Agaricomycetidae</taxon>
        <taxon>Agaricales</taxon>
        <taxon>Marasmiineae</taxon>
        <taxon>Mycenaceae</taxon>
        <taxon>Mycena</taxon>
    </lineage>
</organism>
<evidence type="ECO:0000256" key="1">
    <source>
        <dbReference type="SAM" id="MobiDB-lite"/>
    </source>
</evidence>
<dbReference type="AlphaFoldDB" id="A0A8H6X427"/>
<dbReference type="Proteomes" id="UP000623467">
    <property type="component" value="Unassembled WGS sequence"/>
</dbReference>
<gene>
    <name evidence="2" type="ORF">MSAN_02407700</name>
</gene>
<protein>
    <submittedName>
        <fullName evidence="2">Uncharacterized protein</fullName>
    </submittedName>
</protein>
<dbReference type="EMBL" id="JACAZH010000052">
    <property type="protein sequence ID" value="KAF7333646.1"/>
    <property type="molecule type" value="Genomic_DNA"/>
</dbReference>
<keyword evidence="3" id="KW-1185">Reference proteome</keyword>
<sequence>MHAHVCNTRLVPRGHLCNSSDESNVALTDLLFDSHPLPCASRHDSEPHLCKDSDGVAALSAPTPCSHRRTHRRARKLAGIYSISVFDLATAHHDLDADTDDVNPRQTIQPLSRCSAVRPYLINLYGTPPVRASTPTSPACRVSPAELNHSNLLRAKSVYTVQGPGESALSSLCPIPVPVPASNPDDPATAYNGPSARTATVPPPPFSRYGHHRARPPRNGVRAETTPLAVQVNAERARSTSCHCPRDADCATSARRPSSLVRPLHDAAVVSCAMRMTDEAMQPLAVRPHTKCGRGAARVLGLANAARDVQPFSRCSPRRAHERRVGASRVGVPRADCSANASTRRIRVGCSTAHAQ</sequence>
<accession>A0A8H6X427</accession>
<evidence type="ECO:0000313" key="2">
    <source>
        <dbReference type="EMBL" id="KAF7333646.1"/>
    </source>
</evidence>
<name>A0A8H6X427_9AGAR</name>
<reference evidence="2" key="1">
    <citation type="submission" date="2020-05" db="EMBL/GenBank/DDBJ databases">
        <title>Mycena genomes resolve the evolution of fungal bioluminescence.</title>
        <authorList>
            <person name="Tsai I.J."/>
        </authorList>
    </citation>
    <scope>NUCLEOTIDE SEQUENCE</scope>
    <source>
        <strain evidence="2">160909Yilan</strain>
    </source>
</reference>
<proteinExistence type="predicted"/>
<comment type="caution">
    <text evidence="2">The sequence shown here is derived from an EMBL/GenBank/DDBJ whole genome shotgun (WGS) entry which is preliminary data.</text>
</comment>
<feature type="region of interest" description="Disordered" evidence="1">
    <location>
        <begin position="183"/>
        <end position="220"/>
    </location>
</feature>